<dbReference type="Proteomes" id="UP000604825">
    <property type="component" value="Unassembled WGS sequence"/>
</dbReference>
<sequence length="308" mass="34050">MCPRRTAAVLPRRHRRLRAFFFGFDRLGVRVRRCFRVAVDRARTMSYPSIGRRGHTRRGVRKHSSIPPPSRSSSTSEELLTKRDAGRHLFDRFLTRKKKSRALAWSWTGRLDLVGTSPTPAFGPPLSRCPLPPAPPRRVRSFLPSFPVSPTSVSVSGARDVAPASDGPAAPGSGASTARTGDATMIRQSAGDGQTARHLTGECVFAREVWFRVLAPIGLANLAPSPGVAFLDWSLLHRMQLVTAKCKGFDSLIILGAWCLWKERNQRVFHGAGRSPIDVATMIEEEVDRWSQAGYGHLAMLWASRDFG</sequence>
<keyword evidence="3" id="KW-1185">Reference proteome</keyword>
<evidence type="ECO:0000313" key="3">
    <source>
        <dbReference type="Proteomes" id="UP000604825"/>
    </source>
</evidence>
<evidence type="ECO:0000313" key="2">
    <source>
        <dbReference type="EMBL" id="CAD6248097.1"/>
    </source>
</evidence>
<feature type="region of interest" description="Disordered" evidence="1">
    <location>
        <begin position="48"/>
        <end position="80"/>
    </location>
</feature>
<dbReference type="AlphaFoldDB" id="A0A811PL07"/>
<comment type="caution">
    <text evidence="2">The sequence shown here is derived from an EMBL/GenBank/DDBJ whole genome shotgun (WGS) entry which is preliminary data.</text>
</comment>
<name>A0A811PL07_9POAL</name>
<protein>
    <submittedName>
        <fullName evidence="2">Uncharacterized protein</fullName>
    </submittedName>
</protein>
<gene>
    <name evidence="2" type="ORF">NCGR_LOCUS32257</name>
</gene>
<feature type="compositionally biased region" description="Low complexity" evidence="1">
    <location>
        <begin position="154"/>
        <end position="178"/>
    </location>
</feature>
<dbReference type="EMBL" id="CAJGYO010000007">
    <property type="protein sequence ID" value="CAD6248097.1"/>
    <property type="molecule type" value="Genomic_DNA"/>
</dbReference>
<accession>A0A811PL07</accession>
<dbReference type="OrthoDB" id="686619at2759"/>
<organism evidence="2 3">
    <name type="scientific">Miscanthus lutarioriparius</name>
    <dbReference type="NCBI Taxonomy" id="422564"/>
    <lineage>
        <taxon>Eukaryota</taxon>
        <taxon>Viridiplantae</taxon>
        <taxon>Streptophyta</taxon>
        <taxon>Embryophyta</taxon>
        <taxon>Tracheophyta</taxon>
        <taxon>Spermatophyta</taxon>
        <taxon>Magnoliopsida</taxon>
        <taxon>Liliopsida</taxon>
        <taxon>Poales</taxon>
        <taxon>Poaceae</taxon>
        <taxon>PACMAD clade</taxon>
        <taxon>Panicoideae</taxon>
        <taxon>Andropogonodae</taxon>
        <taxon>Andropogoneae</taxon>
        <taxon>Saccharinae</taxon>
        <taxon>Miscanthus</taxon>
    </lineage>
</organism>
<feature type="compositionally biased region" description="Basic residues" evidence="1">
    <location>
        <begin position="52"/>
        <end position="64"/>
    </location>
</feature>
<reference evidence="2" key="1">
    <citation type="submission" date="2020-10" db="EMBL/GenBank/DDBJ databases">
        <authorList>
            <person name="Han B."/>
            <person name="Lu T."/>
            <person name="Zhao Q."/>
            <person name="Huang X."/>
            <person name="Zhao Y."/>
        </authorList>
    </citation>
    <scope>NUCLEOTIDE SEQUENCE</scope>
</reference>
<feature type="region of interest" description="Disordered" evidence="1">
    <location>
        <begin position="154"/>
        <end position="181"/>
    </location>
</feature>
<proteinExistence type="predicted"/>
<evidence type="ECO:0000256" key="1">
    <source>
        <dbReference type="SAM" id="MobiDB-lite"/>
    </source>
</evidence>